<evidence type="ECO:0000313" key="3">
    <source>
        <dbReference type="Proteomes" id="UP000604481"/>
    </source>
</evidence>
<dbReference type="EMBL" id="JADFUA010000002">
    <property type="protein sequence ID" value="MBE9608516.1"/>
    <property type="molecule type" value="Genomic_DNA"/>
</dbReference>
<feature type="transmembrane region" description="Helical" evidence="1">
    <location>
        <begin position="44"/>
        <end position="64"/>
    </location>
</feature>
<proteinExistence type="predicted"/>
<name>A0A8J7K108_9NEIS</name>
<keyword evidence="1" id="KW-0812">Transmembrane</keyword>
<protein>
    <submittedName>
        <fullName evidence="2">Uncharacterized protein</fullName>
    </submittedName>
</protein>
<gene>
    <name evidence="2" type="ORF">INR99_04070</name>
</gene>
<accession>A0A8J7K108</accession>
<organism evidence="2 3">
    <name type="scientific">Chitinilyticum piscinae</name>
    <dbReference type="NCBI Taxonomy" id="2866724"/>
    <lineage>
        <taxon>Bacteria</taxon>
        <taxon>Pseudomonadati</taxon>
        <taxon>Pseudomonadota</taxon>
        <taxon>Betaproteobacteria</taxon>
        <taxon>Neisseriales</taxon>
        <taxon>Chitinibacteraceae</taxon>
        <taxon>Chitinilyticum</taxon>
    </lineage>
</organism>
<reference evidence="2 3" key="1">
    <citation type="submission" date="2020-10" db="EMBL/GenBank/DDBJ databases">
        <title>The genome sequence of Chitinilyticum litopenaei 4Y14.</title>
        <authorList>
            <person name="Liu Y."/>
        </authorList>
    </citation>
    <scope>NUCLEOTIDE SEQUENCE [LARGE SCALE GENOMIC DNA]</scope>
    <source>
        <strain evidence="2 3">4Y14</strain>
    </source>
</reference>
<dbReference type="Proteomes" id="UP000604481">
    <property type="component" value="Unassembled WGS sequence"/>
</dbReference>
<keyword evidence="1" id="KW-1133">Transmembrane helix</keyword>
<evidence type="ECO:0000256" key="1">
    <source>
        <dbReference type="SAM" id="Phobius"/>
    </source>
</evidence>
<feature type="transmembrane region" description="Helical" evidence="1">
    <location>
        <begin position="76"/>
        <end position="97"/>
    </location>
</feature>
<keyword evidence="3" id="KW-1185">Reference proteome</keyword>
<sequence length="201" mass="22540">MIARLIPNPKIRFWLSQLLPPALLLLLPLNELFNQDGNNGPGANFLWLGIAGLLFIPASFLLLIRLFRWRSQPLRWIRPLLTLTLLALLFALLQTSWERARQDALAIAGNIDLQCKQQGRCPQQLSGERPGIRPHVGSYLRYPLLYKASHTEFRLMLVISLDMSEVFMGGSTVALLHGRGEGHALPEWPRTPAASTPHSAP</sequence>
<evidence type="ECO:0000313" key="2">
    <source>
        <dbReference type="EMBL" id="MBE9608516.1"/>
    </source>
</evidence>
<dbReference type="AlphaFoldDB" id="A0A8J7K108"/>
<keyword evidence="1" id="KW-0472">Membrane</keyword>
<comment type="caution">
    <text evidence="2">The sequence shown here is derived from an EMBL/GenBank/DDBJ whole genome shotgun (WGS) entry which is preliminary data.</text>
</comment>
<dbReference type="RefSeq" id="WP_194115035.1">
    <property type="nucleotide sequence ID" value="NZ_JADFUA010000002.1"/>
</dbReference>